<comment type="caution">
    <text evidence="2">The sequence shown here is derived from an EMBL/GenBank/DDBJ whole genome shotgun (WGS) entry which is preliminary data.</text>
</comment>
<dbReference type="PANTHER" id="PTHR13008">
    <property type="entry name" value="MAP-KINASE ACTIVATING DEATH DOMAIN PROTEIN MADD /DENN/AEX-3 C.ELEGANS"/>
    <property type="match status" value="1"/>
</dbReference>
<dbReference type="InterPro" id="IPR057469">
    <property type="entry name" value="PH_MADD"/>
</dbReference>
<dbReference type="EMBL" id="JARBDR010000921">
    <property type="protein sequence ID" value="KAJ8299528.1"/>
    <property type="molecule type" value="Genomic_DNA"/>
</dbReference>
<dbReference type="PANTHER" id="PTHR13008:SF7">
    <property type="entry name" value="MAP KINASE-ACTIVATING DEATH DOMAIN PROTEIN"/>
    <property type="match status" value="1"/>
</dbReference>
<sequence>MEKAAARNNGPELGGEFPVQDLKTGQGGLLQVCMEGIGLLLANSKYFGHLGFERVLSFT</sequence>
<dbReference type="InterPro" id="IPR039980">
    <property type="entry name" value="MADD"/>
</dbReference>
<proteinExistence type="predicted"/>
<accession>A0ABQ9E233</accession>
<evidence type="ECO:0000313" key="3">
    <source>
        <dbReference type="Proteomes" id="UP001217089"/>
    </source>
</evidence>
<evidence type="ECO:0000259" key="1">
    <source>
        <dbReference type="Pfam" id="PF25328"/>
    </source>
</evidence>
<evidence type="ECO:0000313" key="2">
    <source>
        <dbReference type="EMBL" id="KAJ8299528.1"/>
    </source>
</evidence>
<protein>
    <recommendedName>
        <fullName evidence="1">MAP kinase-activating death domain-containing protein</fullName>
    </recommendedName>
</protein>
<dbReference type="Pfam" id="PF25328">
    <property type="entry name" value="PH_MADD"/>
    <property type="match status" value="1"/>
</dbReference>
<gene>
    <name evidence="2" type="ORF">KUTeg_023588</name>
</gene>
<name>A0ABQ9E233_TEGGR</name>
<keyword evidence="3" id="KW-1185">Reference proteome</keyword>
<organism evidence="2 3">
    <name type="scientific">Tegillarca granosa</name>
    <name type="common">Malaysian cockle</name>
    <name type="synonym">Anadara granosa</name>
    <dbReference type="NCBI Taxonomy" id="220873"/>
    <lineage>
        <taxon>Eukaryota</taxon>
        <taxon>Metazoa</taxon>
        <taxon>Spiralia</taxon>
        <taxon>Lophotrochozoa</taxon>
        <taxon>Mollusca</taxon>
        <taxon>Bivalvia</taxon>
        <taxon>Autobranchia</taxon>
        <taxon>Pteriomorphia</taxon>
        <taxon>Arcoida</taxon>
        <taxon>Arcoidea</taxon>
        <taxon>Arcidae</taxon>
        <taxon>Tegillarca</taxon>
    </lineage>
</organism>
<dbReference type="Proteomes" id="UP001217089">
    <property type="component" value="Unassembled WGS sequence"/>
</dbReference>
<reference evidence="2 3" key="1">
    <citation type="submission" date="2022-12" db="EMBL/GenBank/DDBJ databases">
        <title>Chromosome-level genome of Tegillarca granosa.</title>
        <authorList>
            <person name="Kim J."/>
        </authorList>
    </citation>
    <scope>NUCLEOTIDE SEQUENCE [LARGE SCALE GENOMIC DNA]</scope>
    <source>
        <strain evidence="2">Teg-2019</strain>
        <tissue evidence="2">Adductor muscle</tissue>
    </source>
</reference>
<feature type="domain" description="MAP kinase-activating death" evidence="1">
    <location>
        <begin position="10"/>
        <end position="48"/>
    </location>
</feature>